<organism evidence="5 6">
    <name type="scientific">Toxoplasma gondii GAB2-2007-GAL-DOM2</name>
    <dbReference type="NCBI Taxonomy" id="1130820"/>
    <lineage>
        <taxon>Eukaryota</taxon>
        <taxon>Sar</taxon>
        <taxon>Alveolata</taxon>
        <taxon>Apicomplexa</taxon>
        <taxon>Conoidasida</taxon>
        <taxon>Coccidia</taxon>
        <taxon>Eucoccidiorida</taxon>
        <taxon>Eimeriorina</taxon>
        <taxon>Sarcocystidae</taxon>
        <taxon>Toxoplasma</taxon>
    </lineage>
</organism>
<dbReference type="PANTHER" id="PTHR11079:SF156">
    <property type="entry name" value="INACTIVE TRNA-SPECIFIC ADENOSINE DEAMINASE-LIKE PROTEIN 3-RELATED"/>
    <property type="match status" value="1"/>
</dbReference>
<dbReference type="InterPro" id="IPR002125">
    <property type="entry name" value="CMP_dCMP_dom"/>
</dbReference>
<dbReference type="GO" id="GO:0005634">
    <property type="term" value="C:nucleus"/>
    <property type="evidence" value="ECO:0007669"/>
    <property type="project" value="TreeGrafter"/>
</dbReference>
<gene>
    <name evidence="5" type="ORF">TGDOM2_215750</name>
</gene>
<feature type="region of interest" description="Disordered" evidence="3">
    <location>
        <begin position="581"/>
        <end position="606"/>
    </location>
</feature>
<feature type="compositionally biased region" description="Low complexity" evidence="3">
    <location>
        <begin position="50"/>
        <end position="60"/>
    </location>
</feature>
<sequence>MTLESVPLRDLHASPFSSSFPMALAAEDKPVSASRPTVSGCSPVELHGVSSRAPSPSPLRPSLSKVLVESFAALQKQEGSAIPHLEEVVDEIFQLHAPPLISLHALAAPPRLCSKLLQLLQKHHPLQFAETSRTGSREDAKDAEETGGEKEENGEASGTQAKDGEEDVCVFVPWWKREGRRVALHFLKRCRKTERGGPVLLLLGTHPQKLHDEVLDCLRTCAPPVLPAACDTAVSPCNCAAPVFQSSCSPSQCQARGADASYASPLSSPLEAVSSPPALAASYFVHVAVPSVPPVTTVQQRLWGEVWPCYLNKTKPSGPKEGTGGDQHEGKVRAGPGEGEREVSASASIRQELLTPLELSEEEKKTHMFFLNAAMEISRHEGRSACIITYTPDTHLRKSQLPPSRKRQRGRTENETVTDTNKEAYCTLGHATVEKNGVENTVKDAVVTECTLNTSDQEWQEASASTIVTPSAGSNSDAKWVTNGCEANFGADACDLDRNTSKLGRAVEEAFVTCMGSRLANSHEAVNDDCDSNAAGWHKCNMPKVVAACVDGTGPRMPLMHATMRAIGCVGEKLRRIFAEPDRDSARERELEATNQPENGSGVTGNASDLEDVSEGNYYCQGCVVYCSHEPCVLCAMALIHSRIKLLFFVHDNNVHGGITRGRLHLDRRLNHGYRVLCLRTNKGATSDQKGK</sequence>
<dbReference type="GO" id="GO:0052717">
    <property type="term" value="F:tRNA-specific adenosine-34 deaminase activity"/>
    <property type="evidence" value="ECO:0007669"/>
    <property type="project" value="TreeGrafter"/>
</dbReference>
<dbReference type="PROSITE" id="PS51747">
    <property type="entry name" value="CYT_DCMP_DEAMINASES_2"/>
    <property type="match status" value="1"/>
</dbReference>
<feature type="compositionally biased region" description="Basic and acidic residues" evidence="3">
    <location>
        <begin position="135"/>
        <end position="153"/>
    </location>
</feature>
<feature type="region of interest" description="Disordered" evidence="3">
    <location>
        <begin position="396"/>
        <end position="417"/>
    </location>
</feature>
<proteinExistence type="inferred from homology"/>
<feature type="domain" description="CMP/dCMP-type deaminase" evidence="4">
    <location>
        <begin position="536"/>
        <end position="677"/>
    </location>
</feature>
<reference evidence="5 6" key="1">
    <citation type="submission" date="2014-02" db="EMBL/GenBank/DDBJ databases">
        <authorList>
            <person name="Sibley D."/>
            <person name="Venepally P."/>
            <person name="Karamycheva S."/>
            <person name="Hadjithomas M."/>
            <person name="Khan A."/>
            <person name="Brunk B."/>
            <person name="Roos D."/>
            <person name="Caler E."/>
            <person name="Lorenzi H."/>
        </authorList>
    </citation>
    <scope>NUCLEOTIDE SEQUENCE [LARGE SCALE GENOMIC DNA]</scope>
    <source>
        <strain evidence="5 6">GAB2-2007-GAL-DOM2</strain>
    </source>
</reference>
<dbReference type="InterPro" id="IPR016193">
    <property type="entry name" value="Cytidine_deaminase-like"/>
</dbReference>
<dbReference type="Proteomes" id="UP000028837">
    <property type="component" value="Unassembled WGS sequence"/>
</dbReference>
<name>A0A086JVL7_TOXGO</name>
<keyword evidence="1" id="KW-0819">tRNA processing</keyword>
<feature type="region of interest" description="Disordered" evidence="3">
    <location>
        <begin position="31"/>
        <end position="60"/>
    </location>
</feature>
<accession>A0A086JVL7</accession>
<feature type="region of interest" description="Disordered" evidence="3">
    <location>
        <begin position="128"/>
        <end position="162"/>
    </location>
</feature>
<evidence type="ECO:0000313" key="6">
    <source>
        <dbReference type="Proteomes" id="UP000028837"/>
    </source>
</evidence>
<dbReference type="GO" id="GO:0008033">
    <property type="term" value="P:tRNA processing"/>
    <property type="evidence" value="ECO:0007669"/>
    <property type="project" value="UniProtKB-KW"/>
</dbReference>
<comment type="caution">
    <text evidence="5">The sequence shown here is derived from an EMBL/GenBank/DDBJ whole genome shotgun (WGS) entry which is preliminary data.</text>
</comment>
<dbReference type="GO" id="GO:0005737">
    <property type="term" value="C:cytoplasm"/>
    <property type="evidence" value="ECO:0007669"/>
    <property type="project" value="TreeGrafter"/>
</dbReference>
<dbReference type="PANTHER" id="PTHR11079">
    <property type="entry name" value="CYTOSINE DEAMINASE FAMILY MEMBER"/>
    <property type="match status" value="1"/>
</dbReference>
<evidence type="ECO:0000256" key="3">
    <source>
        <dbReference type="SAM" id="MobiDB-lite"/>
    </source>
</evidence>
<feature type="compositionally biased region" description="Polar residues" evidence="3">
    <location>
        <begin position="593"/>
        <end position="606"/>
    </location>
</feature>
<dbReference type="AlphaFoldDB" id="A0A086JVL7"/>
<dbReference type="VEuPathDB" id="ToxoDB:TGDOM2_215750"/>
<evidence type="ECO:0000256" key="2">
    <source>
        <dbReference type="ARBA" id="ARBA00038160"/>
    </source>
</evidence>
<dbReference type="Pfam" id="PF00383">
    <property type="entry name" value="dCMP_cyt_deam_1"/>
    <property type="match status" value="1"/>
</dbReference>
<feature type="region of interest" description="Disordered" evidence="3">
    <location>
        <begin position="314"/>
        <end position="349"/>
    </location>
</feature>
<feature type="compositionally biased region" description="Basic and acidic residues" evidence="3">
    <location>
        <begin position="326"/>
        <end position="343"/>
    </location>
</feature>
<protein>
    <submittedName>
        <fullName evidence="5">Cytidine and deoxycytidylate deaminase zinc-binding region domain-containing protein</fullName>
    </submittedName>
</protein>
<dbReference type="OrthoDB" id="333394at2759"/>
<dbReference type="SUPFAM" id="SSF53927">
    <property type="entry name" value="Cytidine deaminase-like"/>
    <property type="match status" value="1"/>
</dbReference>
<dbReference type="Gene3D" id="3.40.140.10">
    <property type="entry name" value="Cytidine Deaminase, domain 2"/>
    <property type="match status" value="1"/>
</dbReference>
<evidence type="ECO:0000256" key="1">
    <source>
        <dbReference type="ARBA" id="ARBA00022694"/>
    </source>
</evidence>
<feature type="compositionally biased region" description="Basic and acidic residues" evidence="3">
    <location>
        <begin position="581"/>
        <end position="592"/>
    </location>
</feature>
<comment type="similarity">
    <text evidence="2">Belongs to the cytidine and deoxycytidylate deaminase family. ADAT3 subfamily.</text>
</comment>
<evidence type="ECO:0000313" key="5">
    <source>
        <dbReference type="EMBL" id="KFG36185.1"/>
    </source>
</evidence>
<evidence type="ECO:0000259" key="4">
    <source>
        <dbReference type="PROSITE" id="PS51747"/>
    </source>
</evidence>
<dbReference type="EMBL" id="AHZU02001114">
    <property type="protein sequence ID" value="KFG36185.1"/>
    <property type="molecule type" value="Genomic_DNA"/>
</dbReference>